<protein>
    <recommendedName>
        <fullName evidence="3">Protein kinase-like domain protein</fullName>
    </recommendedName>
</protein>
<evidence type="ECO:0000313" key="2">
    <source>
        <dbReference type="Proteomes" id="UP000076874"/>
    </source>
</evidence>
<dbReference type="EMBL" id="AZHD01000005">
    <property type="protein sequence ID" value="OAA63572.1"/>
    <property type="molecule type" value="Genomic_DNA"/>
</dbReference>
<proteinExistence type="predicted"/>
<name>A0A162J4H5_9HYPO</name>
<organism evidence="1 2">
    <name type="scientific">Niveomyces insectorum RCEF 264</name>
    <dbReference type="NCBI Taxonomy" id="1081102"/>
    <lineage>
        <taxon>Eukaryota</taxon>
        <taxon>Fungi</taxon>
        <taxon>Dikarya</taxon>
        <taxon>Ascomycota</taxon>
        <taxon>Pezizomycotina</taxon>
        <taxon>Sordariomycetes</taxon>
        <taxon>Hypocreomycetidae</taxon>
        <taxon>Hypocreales</taxon>
        <taxon>Cordycipitaceae</taxon>
        <taxon>Niveomyces</taxon>
    </lineage>
</organism>
<keyword evidence="2" id="KW-1185">Reference proteome</keyword>
<dbReference type="OrthoDB" id="4847384at2759"/>
<gene>
    <name evidence="1" type="ORF">SPI_03735</name>
</gene>
<evidence type="ECO:0008006" key="3">
    <source>
        <dbReference type="Google" id="ProtNLM"/>
    </source>
</evidence>
<dbReference type="Proteomes" id="UP000076874">
    <property type="component" value="Unassembled WGS sequence"/>
</dbReference>
<evidence type="ECO:0000313" key="1">
    <source>
        <dbReference type="EMBL" id="OAA63572.1"/>
    </source>
</evidence>
<comment type="caution">
    <text evidence="1">The sequence shown here is derived from an EMBL/GenBank/DDBJ whole genome shotgun (WGS) entry which is preliminary data.</text>
</comment>
<reference evidence="1 2" key="1">
    <citation type="journal article" date="2016" name="Genome Biol. Evol.">
        <title>Divergent and convergent evolution of fungal pathogenicity.</title>
        <authorList>
            <person name="Shang Y."/>
            <person name="Xiao G."/>
            <person name="Zheng P."/>
            <person name="Cen K."/>
            <person name="Zhan S."/>
            <person name="Wang C."/>
        </authorList>
    </citation>
    <scope>NUCLEOTIDE SEQUENCE [LARGE SCALE GENOMIC DNA]</scope>
    <source>
        <strain evidence="1 2">RCEF 264</strain>
    </source>
</reference>
<dbReference type="AlphaFoldDB" id="A0A162J4H5"/>
<sequence length="170" mass="19835">MEDLEYQFPRQVHFRLGLSTITGLAEPLELAYPWVFKATLVENAWHRFVRSWLPSLPALLQRCVRRLWPRYALPSCVVLKKLRGPFVDDGEIVSKADEFDNEKAMYRRLQSVQGRFNQPRLTVEEFAARIGAPVRALQQHGLIYTDNKLSNIMLVDGRIMMSTWTQMTRL</sequence>
<accession>A0A162J4H5</accession>